<keyword evidence="2" id="KW-0862">Zinc</keyword>
<comment type="function">
    <text evidence="4">Counteracts the endogenous Pycsar antiviral defense system. Phosphodiesterase that enables metal-dependent hydrolysis of host cyclic nucleotide Pycsar defense signals such as cCMP and cUMP.</text>
</comment>
<keyword evidence="1" id="KW-0540">Nuclease</keyword>
<dbReference type="InterPro" id="IPR036866">
    <property type="entry name" value="RibonucZ/Hydroxyglut_hydro"/>
</dbReference>
<dbReference type="GO" id="GO:0042781">
    <property type="term" value="F:3'-tRNA processing endoribonuclease activity"/>
    <property type="evidence" value="ECO:0007669"/>
    <property type="project" value="TreeGrafter"/>
</dbReference>
<evidence type="ECO:0000256" key="1">
    <source>
        <dbReference type="ARBA" id="ARBA00022759"/>
    </source>
</evidence>
<comment type="catalytic activity">
    <reaction evidence="3">
        <text>3',5'-cyclic CMP + H2O = CMP + H(+)</text>
        <dbReference type="Rhea" id="RHEA:72675"/>
        <dbReference type="ChEBI" id="CHEBI:15377"/>
        <dbReference type="ChEBI" id="CHEBI:15378"/>
        <dbReference type="ChEBI" id="CHEBI:58003"/>
        <dbReference type="ChEBI" id="CHEBI:60377"/>
    </reaction>
    <physiologicalReaction direction="left-to-right" evidence="3">
        <dbReference type="Rhea" id="RHEA:72676"/>
    </physiologicalReaction>
</comment>
<accession>A0A3A3GMD3</accession>
<dbReference type="AlphaFoldDB" id="A0A3A3GMD3"/>
<dbReference type="Proteomes" id="UP000266177">
    <property type="component" value="Unassembled WGS sequence"/>
</dbReference>
<dbReference type="EMBL" id="QYZD01000002">
    <property type="protein sequence ID" value="RJG26044.1"/>
    <property type="molecule type" value="Genomic_DNA"/>
</dbReference>
<evidence type="ECO:0000313" key="8">
    <source>
        <dbReference type="Proteomes" id="UP000266177"/>
    </source>
</evidence>
<name>A0A3A3GMD3_PANTH</name>
<dbReference type="GO" id="GO:0046872">
    <property type="term" value="F:metal ion binding"/>
    <property type="evidence" value="ECO:0007669"/>
    <property type="project" value="UniProtKB-KW"/>
</dbReference>
<reference evidence="7 8" key="1">
    <citation type="submission" date="2018-09" db="EMBL/GenBank/DDBJ databases">
        <title>Paenibacillus SK2017-BO5.</title>
        <authorList>
            <person name="Piskunova J.V."/>
            <person name="Dubiley S.A."/>
            <person name="Severinov K.V."/>
        </authorList>
    </citation>
    <scope>NUCLEOTIDE SEQUENCE [LARGE SCALE GENOMIC DNA]</scope>
    <source>
        <strain evidence="7 8">BO5</strain>
    </source>
</reference>
<dbReference type="SUPFAM" id="SSF56281">
    <property type="entry name" value="Metallo-hydrolase/oxidoreductase"/>
    <property type="match status" value="1"/>
</dbReference>
<dbReference type="OrthoDB" id="9803916at2"/>
<gene>
    <name evidence="7" type="ORF">DQX05_03875</name>
</gene>
<comment type="caution">
    <text evidence="7">The sequence shown here is derived from an EMBL/GenBank/DDBJ whole genome shotgun (WGS) entry which is preliminary data.</text>
</comment>
<dbReference type="PANTHER" id="PTHR46018:SF2">
    <property type="entry name" value="ZINC PHOSPHODIESTERASE ELAC PROTEIN 1"/>
    <property type="match status" value="1"/>
</dbReference>
<evidence type="ECO:0000256" key="5">
    <source>
        <dbReference type="ARBA" id="ARBA00048505"/>
    </source>
</evidence>
<evidence type="ECO:0000256" key="4">
    <source>
        <dbReference type="ARBA" id="ARBA00034301"/>
    </source>
</evidence>
<dbReference type="PANTHER" id="PTHR46018">
    <property type="entry name" value="ZINC PHOSPHODIESTERASE ELAC PROTEIN 1"/>
    <property type="match status" value="1"/>
</dbReference>
<sequence length="245" mass="28060">MTLRIQMIGTGSAFAKKYFNNNALIYTKNDKLLMDCGITAPQALYQLGVSFNELDGVLISHIHGDHVGGLEEYAFQMKFRYHRKPKLFIAAPLVAPLWEHTLKGGLTQEGLTCLDDAFEVHPIEPGQTSEPLSGLKVKLLETPHIPGKRSFSILFNDTFFYSADMQFQPELLRWLVEEQGVTTIFHDCQLRGKAEVHAGLDDLLTLPDFIQERLWLMHYGDERDTYEGRTGRMRFVKQQERMEIP</sequence>
<dbReference type="InterPro" id="IPR001279">
    <property type="entry name" value="Metallo-B-lactamas"/>
</dbReference>
<evidence type="ECO:0000256" key="3">
    <source>
        <dbReference type="ARBA" id="ARBA00034221"/>
    </source>
</evidence>
<evidence type="ECO:0000313" key="7">
    <source>
        <dbReference type="EMBL" id="RJG26044.1"/>
    </source>
</evidence>
<protein>
    <submittedName>
        <fullName evidence="7">Ribonuclease Z</fullName>
    </submittedName>
</protein>
<comment type="catalytic activity">
    <reaction evidence="5">
        <text>3',5'-cyclic UMP + H2O = UMP + H(+)</text>
        <dbReference type="Rhea" id="RHEA:70575"/>
        <dbReference type="ChEBI" id="CHEBI:15377"/>
        <dbReference type="ChEBI" id="CHEBI:15378"/>
        <dbReference type="ChEBI" id="CHEBI:57865"/>
        <dbReference type="ChEBI" id="CHEBI:184387"/>
    </reaction>
    <physiologicalReaction direction="left-to-right" evidence="5">
        <dbReference type="Rhea" id="RHEA:70576"/>
    </physiologicalReaction>
</comment>
<evidence type="ECO:0000256" key="2">
    <source>
        <dbReference type="ARBA" id="ARBA00022833"/>
    </source>
</evidence>
<dbReference type="Pfam" id="PF23023">
    <property type="entry name" value="Anti-Pycsar_Apyc1"/>
    <property type="match status" value="1"/>
</dbReference>
<keyword evidence="1" id="KW-0255">Endonuclease</keyword>
<feature type="domain" description="Metallo-beta-lactamase" evidence="6">
    <location>
        <begin position="19"/>
        <end position="218"/>
    </location>
</feature>
<dbReference type="RefSeq" id="WP_119791039.1">
    <property type="nucleotide sequence ID" value="NZ_QYZD01000002.1"/>
</dbReference>
<dbReference type="Gene3D" id="3.60.15.10">
    <property type="entry name" value="Ribonuclease Z/Hydroxyacylglutathione hydrolase-like"/>
    <property type="match status" value="1"/>
</dbReference>
<keyword evidence="1" id="KW-0378">Hydrolase</keyword>
<organism evidence="7 8">
    <name type="scientific">Paenibacillus thiaminolyticus</name>
    <name type="common">Bacillus thiaminolyticus</name>
    <dbReference type="NCBI Taxonomy" id="49283"/>
    <lineage>
        <taxon>Bacteria</taxon>
        <taxon>Bacillati</taxon>
        <taxon>Bacillota</taxon>
        <taxon>Bacilli</taxon>
        <taxon>Bacillales</taxon>
        <taxon>Paenibacillaceae</taxon>
        <taxon>Paenibacillus</taxon>
    </lineage>
</organism>
<evidence type="ECO:0000259" key="6">
    <source>
        <dbReference type="SMART" id="SM00849"/>
    </source>
</evidence>
<dbReference type="SMART" id="SM00849">
    <property type="entry name" value="Lactamase_B"/>
    <property type="match status" value="1"/>
</dbReference>
<proteinExistence type="predicted"/>